<dbReference type="AlphaFoldDB" id="A0A7V8K717"/>
<dbReference type="EMBL" id="MWIP01000006">
    <property type="protein sequence ID" value="KAF1686517.1"/>
    <property type="molecule type" value="Genomic_DNA"/>
</dbReference>
<gene>
    <name evidence="3" type="ORF">B1992_08190</name>
</gene>
<name>A0A7V8K717_9GAMM</name>
<dbReference type="Proteomes" id="UP000462066">
    <property type="component" value="Unassembled WGS sequence"/>
</dbReference>
<dbReference type="SUPFAM" id="SSF47473">
    <property type="entry name" value="EF-hand"/>
    <property type="match status" value="1"/>
</dbReference>
<evidence type="ECO:0000256" key="1">
    <source>
        <dbReference type="SAM" id="SignalP"/>
    </source>
</evidence>
<dbReference type="PROSITE" id="PS50222">
    <property type="entry name" value="EF_HAND_2"/>
    <property type="match status" value="1"/>
</dbReference>
<evidence type="ECO:0000259" key="2">
    <source>
        <dbReference type="PROSITE" id="PS50222"/>
    </source>
</evidence>
<reference evidence="3 4" key="1">
    <citation type="submission" date="2017-10" db="EMBL/GenBank/DDBJ databases">
        <title>Whole genome sequencing of Pseudoxanthomonas broegbernensis DSM 12573(T).</title>
        <authorList>
            <person name="Kumar S."/>
            <person name="Bansal K."/>
            <person name="Kaur A."/>
            <person name="Patil P."/>
            <person name="Sharma S."/>
            <person name="Patil P.B."/>
        </authorList>
    </citation>
    <scope>NUCLEOTIDE SEQUENCE [LARGE SCALE GENOMIC DNA]</scope>
    <source>
        <strain evidence="3 4">DSM 12573</strain>
    </source>
</reference>
<dbReference type="Gene3D" id="1.10.238.10">
    <property type="entry name" value="EF-hand"/>
    <property type="match status" value="1"/>
</dbReference>
<organism evidence="3 4">
    <name type="scientific">Pseudoxanthomonas broegbernensis</name>
    <dbReference type="NCBI Taxonomy" id="83619"/>
    <lineage>
        <taxon>Bacteria</taxon>
        <taxon>Pseudomonadati</taxon>
        <taxon>Pseudomonadota</taxon>
        <taxon>Gammaproteobacteria</taxon>
        <taxon>Lysobacterales</taxon>
        <taxon>Lysobacteraceae</taxon>
        <taxon>Pseudoxanthomonas</taxon>
    </lineage>
</organism>
<accession>A0A7V8K717</accession>
<dbReference type="PROSITE" id="PS00018">
    <property type="entry name" value="EF_HAND_1"/>
    <property type="match status" value="1"/>
</dbReference>
<evidence type="ECO:0000313" key="4">
    <source>
        <dbReference type="Proteomes" id="UP000462066"/>
    </source>
</evidence>
<dbReference type="InterPro" id="IPR002048">
    <property type="entry name" value="EF_hand_dom"/>
</dbReference>
<feature type="signal peptide" evidence="1">
    <location>
        <begin position="1"/>
        <end position="23"/>
    </location>
</feature>
<keyword evidence="4" id="KW-1185">Reference proteome</keyword>
<dbReference type="RefSeq" id="WP_183982113.1">
    <property type="nucleotide sequence ID" value="NZ_JACHGU010000002.1"/>
</dbReference>
<dbReference type="InterPro" id="IPR018247">
    <property type="entry name" value="EF_Hand_1_Ca_BS"/>
</dbReference>
<feature type="domain" description="EF-hand" evidence="2">
    <location>
        <begin position="94"/>
        <end position="124"/>
    </location>
</feature>
<comment type="caution">
    <text evidence="3">The sequence shown here is derived from an EMBL/GenBank/DDBJ whole genome shotgun (WGS) entry which is preliminary data.</text>
</comment>
<evidence type="ECO:0000313" key="3">
    <source>
        <dbReference type="EMBL" id="KAF1686517.1"/>
    </source>
</evidence>
<protein>
    <recommendedName>
        <fullName evidence="2">EF-hand domain-containing protein</fullName>
    </recommendedName>
</protein>
<dbReference type="Pfam" id="PF13202">
    <property type="entry name" value="EF-hand_5"/>
    <property type="match status" value="2"/>
</dbReference>
<dbReference type="GO" id="GO:0005509">
    <property type="term" value="F:calcium ion binding"/>
    <property type="evidence" value="ECO:0007669"/>
    <property type="project" value="InterPro"/>
</dbReference>
<proteinExistence type="predicted"/>
<sequence length="124" mass="13315">MDRRFPRLIAGPLLALASTGALAQATSLPLPPPEAPPASAPMQRQSGMVVIPGDHHELTIVRSFEPDSVVGDYRIDFDALDADGDGLIDRREAAANATLEAEFRAVDANADGRLDREELAGWIR</sequence>
<feature type="chain" id="PRO_5030656060" description="EF-hand domain-containing protein" evidence="1">
    <location>
        <begin position="24"/>
        <end position="124"/>
    </location>
</feature>
<dbReference type="InterPro" id="IPR011992">
    <property type="entry name" value="EF-hand-dom_pair"/>
</dbReference>
<keyword evidence="1" id="KW-0732">Signal</keyword>